<gene>
    <name evidence="3" type="ORF">ElyMa_005514700</name>
</gene>
<evidence type="ECO:0000256" key="1">
    <source>
        <dbReference type="SAM" id="MobiDB-lite"/>
    </source>
</evidence>
<evidence type="ECO:0000313" key="3">
    <source>
        <dbReference type="EMBL" id="GFR64781.1"/>
    </source>
</evidence>
<accession>A0AAV4EW99</accession>
<feature type="compositionally biased region" description="Polar residues" evidence="1">
    <location>
        <begin position="1"/>
        <end position="16"/>
    </location>
</feature>
<proteinExistence type="predicted"/>
<dbReference type="SUPFAM" id="SSF52129">
    <property type="entry name" value="Caspase-like"/>
    <property type="match status" value="1"/>
</dbReference>
<dbReference type="PROSITE" id="PS50207">
    <property type="entry name" value="CASPASE_P10"/>
    <property type="match status" value="1"/>
</dbReference>
<dbReference type="Proteomes" id="UP000762676">
    <property type="component" value="Unassembled WGS sequence"/>
</dbReference>
<evidence type="ECO:0000259" key="2">
    <source>
        <dbReference type="PROSITE" id="PS50207"/>
    </source>
</evidence>
<organism evidence="3 4">
    <name type="scientific">Elysia marginata</name>
    <dbReference type="NCBI Taxonomy" id="1093978"/>
    <lineage>
        <taxon>Eukaryota</taxon>
        <taxon>Metazoa</taxon>
        <taxon>Spiralia</taxon>
        <taxon>Lophotrochozoa</taxon>
        <taxon>Mollusca</taxon>
        <taxon>Gastropoda</taxon>
        <taxon>Heterobranchia</taxon>
        <taxon>Euthyneura</taxon>
        <taxon>Panpulmonata</taxon>
        <taxon>Sacoglossa</taxon>
        <taxon>Placobranchoidea</taxon>
        <taxon>Plakobranchidae</taxon>
        <taxon>Elysia</taxon>
    </lineage>
</organism>
<sequence length="199" mass="21674">MPDSTDNPPGSATESQVIGGAFTERQTPLSSSVDPPGYPVNTTTDMLDAQAASDDDDEMEESNGGNGPSHLDAGGDNPLGQRSSVDRGGVNLWHRTRKVPVSPAPLYKDCLVMYATPPGHFAWRRKNGAWFIQSLCKVLDSRHLGNLSLARALIQVGGYVAKNYQSENPSRPAMHAKKEMPVIESMLVKDVFLKQKRRV</sequence>
<dbReference type="InterPro" id="IPR011600">
    <property type="entry name" value="Pept_C14_caspase"/>
</dbReference>
<comment type="caution">
    <text evidence="3">The sequence shown here is derived from an EMBL/GenBank/DDBJ whole genome shotgun (WGS) entry which is preliminary data.</text>
</comment>
<dbReference type="GO" id="GO:0004197">
    <property type="term" value="F:cysteine-type endopeptidase activity"/>
    <property type="evidence" value="ECO:0007669"/>
    <property type="project" value="InterPro"/>
</dbReference>
<dbReference type="PANTHER" id="PTHR22576">
    <property type="entry name" value="MUCOSA ASSOCIATED LYMPHOID TISSUE LYMPHOMA TRANSLOCATION PROTEIN 1/PARACASPASE"/>
    <property type="match status" value="1"/>
</dbReference>
<dbReference type="InterPro" id="IPR002138">
    <property type="entry name" value="Pept_C14_p10"/>
</dbReference>
<feature type="domain" description="Caspase family p10" evidence="2">
    <location>
        <begin position="100"/>
        <end position="195"/>
    </location>
</feature>
<dbReference type="PANTHER" id="PTHR22576:SF41">
    <property type="entry name" value="CASPASE 14, APOPTOSIS-RELATED CYSTEINE PEPTIDASE"/>
    <property type="match status" value="1"/>
</dbReference>
<reference evidence="3 4" key="1">
    <citation type="journal article" date="2021" name="Elife">
        <title>Chloroplast acquisition without the gene transfer in kleptoplastic sea slugs, Plakobranchus ocellatus.</title>
        <authorList>
            <person name="Maeda T."/>
            <person name="Takahashi S."/>
            <person name="Yoshida T."/>
            <person name="Shimamura S."/>
            <person name="Takaki Y."/>
            <person name="Nagai Y."/>
            <person name="Toyoda A."/>
            <person name="Suzuki Y."/>
            <person name="Arimoto A."/>
            <person name="Ishii H."/>
            <person name="Satoh N."/>
            <person name="Nishiyama T."/>
            <person name="Hasebe M."/>
            <person name="Maruyama T."/>
            <person name="Minagawa J."/>
            <person name="Obokata J."/>
            <person name="Shigenobu S."/>
        </authorList>
    </citation>
    <scope>NUCLEOTIDE SEQUENCE [LARGE SCALE GENOMIC DNA]</scope>
</reference>
<dbReference type="GO" id="GO:0006508">
    <property type="term" value="P:proteolysis"/>
    <property type="evidence" value="ECO:0007669"/>
    <property type="project" value="InterPro"/>
</dbReference>
<dbReference type="AlphaFoldDB" id="A0AAV4EW99"/>
<dbReference type="InterPro" id="IPR052039">
    <property type="entry name" value="Caspase-related_regulators"/>
</dbReference>
<dbReference type="Pfam" id="PF00656">
    <property type="entry name" value="Peptidase_C14"/>
    <property type="match status" value="1"/>
</dbReference>
<dbReference type="InterPro" id="IPR029030">
    <property type="entry name" value="Caspase-like_dom_sf"/>
</dbReference>
<protein>
    <submittedName>
        <fullName evidence="3">Caspase-3</fullName>
    </submittedName>
</protein>
<dbReference type="EMBL" id="BMAT01011002">
    <property type="protein sequence ID" value="GFR64781.1"/>
    <property type="molecule type" value="Genomic_DNA"/>
</dbReference>
<keyword evidence="4" id="KW-1185">Reference proteome</keyword>
<feature type="compositionally biased region" description="Polar residues" evidence="1">
    <location>
        <begin position="24"/>
        <end position="33"/>
    </location>
</feature>
<dbReference type="Gene3D" id="3.30.70.1470">
    <property type="entry name" value="Caspase-like"/>
    <property type="match status" value="1"/>
</dbReference>
<evidence type="ECO:0000313" key="4">
    <source>
        <dbReference type="Proteomes" id="UP000762676"/>
    </source>
</evidence>
<name>A0AAV4EW99_9GAST</name>
<feature type="region of interest" description="Disordered" evidence="1">
    <location>
        <begin position="1"/>
        <end position="91"/>
    </location>
</feature>